<comment type="caution">
    <text evidence="1">The sequence shown here is derived from an EMBL/GenBank/DDBJ whole genome shotgun (WGS) entry which is preliminary data.</text>
</comment>
<sequence>AQVVFITDRKSFYRARPIMQRAPIVTLSRAGQKHPSCSTVAGWLVTDVPRAPRLHNLICSAEDTFSRAISGGQFRLQHQGLTKARADASVLDR</sequence>
<dbReference type="Proteomes" id="UP001283361">
    <property type="component" value="Unassembled WGS sequence"/>
</dbReference>
<dbReference type="AlphaFoldDB" id="A0AAE0ZHA5"/>
<evidence type="ECO:0000313" key="2">
    <source>
        <dbReference type="Proteomes" id="UP001283361"/>
    </source>
</evidence>
<reference evidence="1" key="1">
    <citation type="journal article" date="2023" name="G3 (Bethesda)">
        <title>A reference genome for the long-term kleptoplast-retaining sea slug Elysia crispata morphotype clarki.</title>
        <authorList>
            <person name="Eastman K.E."/>
            <person name="Pendleton A.L."/>
            <person name="Shaikh M.A."/>
            <person name="Suttiyut T."/>
            <person name="Ogas R."/>
            <person name="Tomko P."/>
            <person name="Gavelis G."/>
            <person name="Widhalm J.R."/>
            <person name="Wisecaver J.H."/>
        </authorList>
    </citation>
    <scope>NUCLEOTIDE SEQUENCE</scope>
    <source>
        <strain evidence="1">ECLA1</strain>
    </source>
</reference>
<accession>A0AAE0ZHA5</accession>
<proteinExistence type="predicted"/>
<dbReference type="EMBL" id="JAWDGP010003923">
    <property type="protein sequence ID" value="KAK3769448.1"/>
    <property type="molecule type" value="Genomic_DNA"/>
</dbReference>
<keyword evidence="2" id="KW-1185">Reference proteome</keyword>
<evidence type="ECO:0000313" key="1">
    <source>
        <dbReference type="EMBL" id="KAK3769448.1"/>
    </source>
</evidence>
<protein>
    <submittedName>
        <fullName evidence="1">Uncharacterized protein</fullName>
    </submittedName>
</protein>
<organism evidence="1 2">
    <name type="scientific">Elysia crispata</name>
    <name type="common">lettuce slug</name>
    <dbReference type="NCBI Taxonomy" id="231223"/>
    <lineage>
        <taxon>Eukaryota</taxon>
        <taxon>Metazoa</taxon>
        <taxon>Spiralia</taxon>
        <taxon>Lophotrochozoa</taxon>
        <taxon>Mollusca</taxon>
        <taxon>Gastropoda</taxon>
        <taxon>Heterobranchia</taxon>
        <taxon>Euthyneura</taxon>
        <taxon>Panpulmonata</taxon>
        <taxon>Sacoglossa</taxon>
        <taxon>Placobranchoidea</taxon>
        <taxon>Plakobranchidae</taxon>
        <taxon>Elysia</taxon>
    </lineage>
</organism>
<name>A0AAE0ZHA5_9GAST</name>
<feature type="non-terminal residue" evidence="1">
    <location>
        <position position="1"/>
    </location>
</feature>
<gene>
    <name evidence="1" type="ORF">RRG08_065903</name>
</gene>